<feature type="region of interest" description="Disordered" evidence="3">
    <location>
        <begin position="222"/>
        <end position="246"/>
    </location>
</feature>
<dbReference type="STRING" id="5486.A0A367XPG9"/>
<dbReference type="Gene3D" id="3.40.50.720">
    <property type="entry name" value="NAD(P)-binding Rossmann-like Domain"/>
    <property type="match status" value="2"/>
</dbReference>
<dbReference type="Pfam" id="PF01370">
    <property type="entry name" value="Epimerase"/>
    <property type="match status" value="1"/>
</dbReference>
<keyword evidence="6" id="KW-1185">Reference proteome</keyword>
<reference evidence="5 6" key="1">
    <citation type="submission" date="2018-06" db="EMBL/GenBank/DDBJ databases">
        <title>Whole genome sequencing of Candida tropicalis (genome annotated by CSBL at Korea University).</title>
        <authorList>
            <person name="Ahn J."/>
        </authorList>
    </citation>
    <scope>NUCLEOTIDE SEQUENCE [LARGE SCALE GENOMIC DNA]</scope>
    <source>
        <strain evidence="5 6">ATCC 20962</strain>
    </source>
</reference>
<keyword evidence="1" id="KW-0560">Oxidoreductase</keyword>
<protein>
    <submittedName>
        <fullName evidence="5">Putative NADPH-dependent methylglyoxal reductase GRP2</fullName>
    </submittedName>
</protein>
<dbReference type="InterPro" id="IPR036291">
    <property type="entry name" value="NAD(P)-bd_dom_sf"/>
</dbReference>
<dbReference type="PANTHER" id="PTHR10366:SF564">
    <property type="entry name" value="STEROL-4-ALPHA-CARBOXYLATE 3-DEHYDROGENASE, DECARBOXYLATING"/>
    <property type="match status" value="1"/>
</dbReference>
<dbReference type="EMBL" id="QLNQ01000030">
    <property type="protein sequence ID" value="RCK54672.1"/>
    <property type="molecule type" value="Genomic_DNA"/>
</dbReference>
<dbReference type="InterPro" id="IPR001509">
    <property type="entry name" value="Epimerase_deHydtase"/>
</dbReference>
<dbReference type="OrthoDB" id="2735536at2759"/>
<evidence type="ECO:0000256" key="2">
    <source>
        <dbReference type="ARBA" id="ARBA00023445"/>
    </source>
</evidence>
<gene>
    <name evidence="5" type="primary">GRP2_16</name>
    <name evidence="5" type="ORF">Cantr_04411</name>
</gene>
<dbReference type="Proteomes" id="UP000253472">
    <property type="component" value="Unassembled WGS sequence"/>
</dbReference>
<evidence type="ECO:0000259" key="4">
    <source>
        <dbReference type="Pfam" id="PF01370"/>
    </source>
</evidence>
<evidence type="ECO:0000256" key="3">
    <source>
        <dbReference type="SAM" id="MobiDB-lite"/>
    </source>
</evidence>
<feature type="compositionally biased region" description="Basic and acidic residues" evidence="3">
    <location>
        <begin position="228"/>
        <end position="238"/>
    </location>
</feature>
<comment type="similarity">
    <text evidence="2">Belongs to the NAD(P)-dependent epimerase/dehydratase family. Dihydroflavonol-4-reductase subfamily.</text>
</comment>
<organism evidence="5 6">
    <name type="scientific">Candida viswanathii</name>
    <dbReference type="NCBI Taxonomy" id="5486"/>
    <lineage>
        <taxon>Eukaryota</taxon>
        <taxon>Fungi</taxon>
        <taxon>Dikarya</taxon>
        <taxon>Ascomycota</taxon>
        <taxon>Saccharomycotina</taxon>
        <taxon>Pichiomycetes</taxon>
        <taxon>Debaryomycetaceae</taxon>
        <taxon>Candida/Lodderomyces clade</taxon>
        <taxon>Candida</taxon>
    </lineage>
</organism>
<evidence type="ECO:0000313" key="6">
    <source>
        <dbReference type="Proteomes" id="UP000253472"/>
    </source>
</evidence>
<accession>A0A367XPG9</accession>
<feature type="domain" description="NAD-dependent epimerase/dehydratase" evidence="4">
    <location>
        <begin position="37"/>
        <end position="195"/>
    </location>
</feature>
<comment type="caution">
    <text evidence="5">The sequence shown here is derived from an EMBL/GenBank/DDBJ whole genome shotgun (WGS) entry which is preliminary data.</text>
</comment>
<dbReference type="InterPro" id="IPR050425">
    <property type="entry name" value="NAD(P)_dehydrat-like"/>
</dbReference>
<proteinExistence type="inferred from homology"/>
<name>A0A367XPG9_9ASCO</name>
<dbReference type="PANTHER" id="PTHR10366">
    <property type="entry name" value="NAD DEPENDENT EPIMERASE/DEHYDRATASE"/>
    <property type="match status" value="1"/>
</dbReference>
<evidence type="ECO:0000313" key="5">
    <source>
        <dbReference type="EMBL" id="RCK54672.1"/>
    </source>
</evidence>
<dbReference type="SUPFAM" id="SSF51735">
    <property type="entry name" value="NAD(P)-binding Rossmann-fold domains"/>
    <property type="match status" value="1"/>
</dbReference>
<dbReference type="GO" id="GO:0016616">
    <property type="term" value="F:oxidoreductase activity, acting on the CH-OH group of donors, NAD or NADP as acceptor"/>
    <property type="evidence" value="ECO:0007669"/>
    <property type="project" value="TreeGrafter"/>
</dbReference>
<evidence type="ECO:0000256" key="1">
    <source>
        <dbReference type="ARBA" id="ARBA00023002"/>
    </source>
</evidence>
<dbReference type="AlphaFoldDB" id="A0A367XPG9"/>
<sequence length="276" mass="30177">MSPTVFVTGANGFIAQHIVKQLLAKNYHVIGSVRDILDPAVSGTKNVLAAIKKYRTNITDVVYTSSAVAVFPFGIDDREHKVYTEADFNRVTEEQGSASSFGAYAAGKTFAERAVWQFVKDETPVTRVTTVLPLFVFGPQAYRIQDKSQLNFSALIVKSIVELSPEDEVSANASYFVYVRDVARAHLAAFGNEEAVGKRLLLAHEGYTNELIAHIISSKFPQANSPKGDLKKSEKQIEEEPSTSDASKTEALLGFKFIALEQSITDAVSQLLAVPN</sequence>